<proteinExistence type="inferred from homology"/>
<feature type="transmembrane region" description="Helical" evidence="5">
    <location>
        <begin position="6"/>
        <end position="24"/>
    </location>
</feature>
<evidence type="ECO:0008006" key="8">
    <source>
        <dbReference type="Google" id="ProtNLM"/>
    </source>
</evidence>
<keyword evidence="5" id="KW-0812">Transmembrane</keyword>
<dbReference type="Pfam" id="PF02646">
    <property type="entry name" value="RmuC"/>
    <property type="match status" value="1"/>
</dbReference>
<gene>
    <name evidence="6" type="ORF">UV56_C0025G0016</name>
</gene>
<evidence type="ECO:0000313" key="7">
    <source>
        <dbReference type="Proteomes" id="UP000034611"/>
    </source>
</evidence>
<dbReference type="GO" id="GO:0006310">
    <property type="term" value="P:DNA recombination"/>
    <property type="evidence" value="ECO:0007669"/>
    <property type="project" value="UniProtKB-KW"/>
</dbReference>
<organism evidence="6 7">
    <name type="scientific">Candidatus Woesebacteria bacterium GW2011_GWC1_43_10b</name>
    <dbReference type="NCBI Taxonomy" id="1618585"/>
    <lineage>
        <taxon>Bacteria</taxon>
        <taxon>Candidatus Woeseibacteriota</taxon>
    </lineage>
</organism>
<comment type="similarity">
    <text evidence="2">Belongs to the RmuC family.</text>
</comment>
<dbReference type="PANTHER" id="PTHR30563">
    <property type="entry name" value="DNA RECOMBINATION PROTEIN RMUC"/>
    <property type="match status" value="1"/>
</dbReference>
<dbReference type="EMBL" id="LCEY01000025">
    <property type="protein sequence ID" value="KKS80189.1"/>
    <property type="molecule type" value="Genomic_DNA"/>
</dbReference>
<accession>A0A0G1C442</accession>
<dbReference type="PANTHER" id="PTHR30563:SF0">
    <property type="entry name" value="DNA RECOMBINATION PROTEIN RMUC"/>
    <property type="match status" value="1"/>
</dbReference>
<evidence type="ECO:0000256" key="5">
    <source>
        <dbReference type="SAM" id="Phobius"/>
    </source>
</evidence>
<dbReference type="InterPro" id="IPR003798">
    <property type="entry name" value="DNA_recombination_RmuC"/>
</dbReference>
<evidence type="ECO:0000313" key="6">
    <source>
        <dbReference type="EMBL" id="KKS80189.1"/>
    </source>
</evidence>
<reference evidence="6 7" key="1">
    <citation type="journal article" date="2015" name="Nature">
        <title>rRNA introns, odd ribosomes, and small enigmatic genomes across a large radiation of phyla.</title>
        <authorList>
            <person name="Brown C.T."/>
            <person name="Hug L.A."/>
            <person name="Thomas B.C."/>
            <person name="Sharon I."/>
            <person name="Castelle C.J."/>
            <person name="Singh A."/>
            <person name="Wilkins M.J."/>
            <person name="Williams K.H."/>
            <person name="Banfield J.F."/>
        </authorList>
    </citation>
    <scope>NUCLEOTIDE SEQUENCE [LARGE SCALE GENOMIC DNA]</scope>
</reference>
<keyword evidence="5" id="KW-0472">Membrane</keyword>
<evidence type="ECO:0000256" key="3">
    <source>
        <dbReference type="ARBA" id="ARBA00023054"/>
    </source>
</evidence>
<keyword evidence="5" id="KW-1133">Transmembrane helix</keyword>
<evidence type="ECO:0000256" key="2">
    <source>
        <dbReference type="ARBA" id="ARBA00009840"/>
    </source>
</evidence>
<comment type="caution">
    <text evidence="6">The sequence shown here is derived from an EMBL/GenBank/DDBJ whole genome shotgun (WGS) entry which is preliminary data.</text>
</comment>
<sequence>MRPMELTDVLILVGITVLILLLLVREKNSKGDDRSALLLQNQMNEINRTVQKQYEESMKIVKDAVKGLTKMEENQKLVADVGKQIEDFQNILRNPKQRGILGEYALEMVLEKGMPPKGYKMQYQFQNGDIVDAVLFIRDKIIPIDSKFSLENYNRIVGEVDVNERERLEKVFKQDLKNRIDETAKYIRPEEGTTEYAFMFIPAEGIFYDLLNNEVGAIKSATRDLIDYAISDKKVYIVSPTTFYAVLQSLLRAERDYKMQENTKEILKNVSMLGKHIGAYQEYHSKVGAHLGTVVNAFNKSSKELGKIDKDVMRLTGDTTDSEVELIEQPLTDEE</sequence>
<dbReference type="Proteomes" id="UP000034611">
    <property type="component" value="Unassembled WGS sequence"/>
</dbReference>
<comment type="function">
    <text evidence="1">Involved in DNA recombination.</text>
</comment>
<keyword evidence="4" id="KW-0233">DNA recombination</keyword>
<keyword evidence="3" id="KW-0175">Coiled coil</keyword>
<dbReference type="AlphaFoldDB" id="A0A0G1C442"/>
<name>A0A0G1C442_9BACT</name>
<protein>
    <recommendedName>
        <fullName evidence="8">DNA recombination protein RmuC</fullName>
    </recommendedName>
</protein>
<evidence type="ECO:0000256" key="4">
    <source>
        <dbReference type="ARBA" id="ARBA00023172"/>
    </source>
</evidence>
<evidence type="ECO:0000256" key="1">
    <source>
        <dbReference type="ARBA" id="ARBA00003416"/>
    </source>
</evidence>